<organism evidence="5 6">
    <name type="scientific">Ruegeria spongiae</name>
    <dbReference type="NCBI Taxonomy" id="2942209"/>
    <lineage>
        <taxon>Bacteria</taxon>
        <taxon>Pseudomonadati</taxon>
        <taxon>Pseudomonadota</taxon>
        <taxon>Alphaproteobacteria</taxon>
        <taxon>Rhodobacterales</taxon>
        <taxon>Roseobacteraceae</taxon>
        <taxon>Ruegeria</taxon>
    </lineage>
</organism>
<protein>
    <submittedName>
        <fullName evidence="5">Aldehyde dehydrogenase</fullName>
    </submittedName>
</protein>
<comment type="caution">
    <text evidence="5">The sequence shown here is derived from an EMBL/GenBank/DDBJ whole genome shotgun (WGS) entry which is preliminary data.</text>
</comment>
<dbReference type="Proteomes" id="UP001203880">
    <property type="component" value="Unassembled WGS sequence"/>
</dbReference>
<dbReference type="InterPro" id="IPR016161">
    <property type="entry name" value="Ald_DH/histidinol_DH"/>
</dbReference>
<dbReference type="PROSITE" id="PS00687">
    <property type="entry name" value="ALDEHYDE_DEHYDR_GLU"/>
    <property type="match status" value="1"/>
</dbReference>
<keyword evidence="1 3" id="KW-0560">Oxidoreductase</keyword>
<dbReference type="Gene3D" id="3.40.605.10">
    <property type="entry name" value="Aldehyde Dehydrogenase, Chain A, domain 1"/>
    <property type="match status" value="1"/>
</dbReference>
<reference evidence="5" key="1">
    <citation type="submission" date="2022-05" db="EMBL/GenBank/DDBJ databases">
        <authorList>
            <person name="Park J.-S."/>
        </authorList>
    </citation>
    <scope>NUCLEOTIDE SEQUENCE</scope>
    <source>
        <strain evidence="5">2012CJ41-6</strain>
    </source>
</reference>
<comment type="similarity">
    <text evidence="3">Belongs to the aldehyde dehydrogenase family.</text>
</comment>
<dbReference type="CDD" id="cd07114">
    <property type="entry name" value="ALDH_DhaS"/>
    <property type="match status" value="1"/>
</dbReference>
<dbReference type="InterPro" id="IPR016163">
    <property type="entry name" value="Ald_DH_C"/>
</dbReference>
<evidence type="ECO:0000256" key="3">
    <source>
        <dbReference type="RuleBase" id="RU003345"/>
    </source>
</evidence>
<dbReference type="InterPro" id="IPR015590">
    <property type="entry name" value="Aldehyde_DH_dom"/>
</dbReference>
<evidence type="ECO:0000313" key="5">
    <source>
        <dbReference type="EMBL" id="MCL6285419.1"/>
    </source>
</evidence>
<evidence type="ECO:0000256" key="2">
    <source>
        <dbReference type="PROSITE-ProRule" id="PRU10007"/>
    </source>
</evidence>
<dbReference type="InterPro" id="IPR016162">
    <property type="entry name" value="Ald_DH_N"/>
</dbReference>
<dbReference type="InterPro" id="IPR029510">
    <property type="entry name" value="Ald_DH_CS_GLU"/>
</dbReference>
<evidence type="ECO:0000259" key="4">
    <source>
        <dbReference type="Pfam" id="PF00171"/>
    </source>
</evidence>
<accession>A0ABT0Q6C7</accession>
<dbReference type="RefSeq" id="WP_249712193.1">
    <property type="nucleotide sequence ID" value="NZ_JAMFMB010000028.1"/>
</dbReference>
<dbReference type="SUPFAM" id="SSF53720">
    <property type="entry name" value="ALDH-like"/>
    <property type="match status" value="1"/>
</dbReference>
<feature type="active site" evidence="2">
    <location>
        <position position="249"/>
    </location>
</feature>
<name>A0ABT0Q6C7_9RHOB</name>
<keyword evidence="6" id="KW-1185">Reference proteome</keyword>
<proteinExistence type="inferred from homology"/>
<sequence length="486" mass="51892">MQTYAPFIAGSFMPWTGETLPGIDPTTGAEWSRIARCDASTADRAIRDADRAFHTGPWAIASPEERADYLDRIAETLETRWPELVESEIRDNGKRITEARAQFAGLHGWFRHFATEVRKLGPAPQANSVPGVHSTSHLMPFGVVVAITPWNSPLMILAWKLAPALAAGNTVVVKPSELASASTLEFARLVSQTGLPPGVLNVVTGLGHEVGEALVRHPLTRKVSFTGSDAGGRKVAEAASNGVIPAVLELGGKSAQVVFADCDIENAVNGVMSGIFLSNGQTCVAGSRLIVEDSLKETFVSRLIARARNLRFGDPMMPDTQLGPLANEPHLRKVAAMIEHAKADGAICLLDGRETAAGHSGFYLGPTVFDRVTPDMRLWREEVFGPVLAVATFRTEDEAVAQANDSDYGLAAGVWTSDPDKGARVAGAIDAGTVYINHYRSVDPASPIGGVKHSGYGRELGPDAIKEFCQVKSVWTGTAPVPDPFP</sequence>
<dbReference type="PROSITE" id="PS00070">
    <property type="entry name" value="ALDEHYDE_DEHYDR_CYS"/>
    <property type="match status" value="1"/>
</dbReference>
<dbReference type="InterPro" id="IPR016160">
    <property type="entry name" value="Ald_DH_CS_CYS"/>
</dbReference>
<evidence type="ECO:0000313" key="6">
    <source>
        <dbReference type="Proteomes" id="UP001203880"/>
    </source>
</evidence>
<evidence type="ECO:0000256" key="1">
    <source>
        <dbReference type="ARBA" id="ARBA00023002"/>
    </source>
</evidence>
<feature type="domain" description="Aldehyde dehydrogenase" evidence="4">
    <location>
        <begin position="17"/>
        <end position="474"/>
    </location>
</feature>
<dbReference type="PANTHER" id="PTHR11699">
    <property type="entry name" value="ALDEHYDE DEHYDROGENASE-RELATED"/>
    <property type="match status" value="1"/>
</dbReference>
<dbReference type="Pfam" id="PF00171">
    <property type="entry name" value="Aldedh"/>
    <property type="match status" value="1"/>
</dbReference>
<gene>
    <name evidence="5" type="ORF">M3P21_17970</name>
</gene>
<dbReference type="EMBL" id="JAMFMB010000028">
    <property type="protein sequence ID" value="MCL6285419.1"/>
    <property type="molecule type" value="Genomic_DNA"/>
</dbReference>
<dbReference type="Gene3D" id="3.40.309.10">
    <property type="entry name" value="Aldehyde Dehydrogenase, Chain A, domain 2"/>
    <property type="match status" value="1"/>
</dbReference>